<dbReference type="GO" id="GO:0140410">
    <property type="term" value="F:monoatomic cation:bicarbonate symporter activity"/>
    <property type="evidence" value="ECO:0007669"/>
    <property type="project" value="TreeGrafter"/>
</dbReference>
<keyword evidence="5 6" id="KW-0472">Membrane</keyword>
<gene>
    <name evidence="8" type="ORF">GSLYS_00009894001</name>
</gene>
<keyword evidence="7" id="KW-0732">Signal</keyword>
<feature type="signal peptide" evidence="7">
    <location>
        <begin position="1"/>
        <end position="25"/>
    </location>
</feature>
<comment type="similarity">
    <text evidence="2">Belongs to the ZIP transporter (TC 2.A.5) family.</text>
</comment>
<feature type="transmembrane region" description="Helical" evidence="6">
    <location>
        <begin position="149"/>
        <end position="170"/>
    </location>
</feature>
<evidence type="ECO:0000256" key="6">
    <source>
        <dbReference type="SAM" id="Phobius"/>
    </source>
</evidence>
<keyword evidence="3 6" id="KW-0812">Transmembrane</keyword>
<keyword evidence="9" id="KW-1185">Reference proteome</keyword>
<comment type="subcellular location">
    <subcellularLocation>
        <location evidence="1">Membrane</location>
        <topology evidence="1">Multi-pass membrane protein</topology>
    </subcellularLocation>
</comment>
<feature type="transmembrane region" description="Helical" evidence="6">
    <location>
        <begin position="488"/>
        <end position="509"/>
    </location>
</feature>
<evidence type="ECO:0000256" key="7">
    <source>
        <dbReference type="SAM" id="SignalP"/>
    </source>
</evidence>
<organism evidence="8 9">
    <name type="scientific">Lymnaea stagnalis</name>
    <name type="common">Great pond snail</name>
    <name type="synonym">Helix stagnalis</name>
    <dbReference type="NCBI Taxonomy" id="6523"/>
    <lineage>
        <taxon>Eukaryota</taxon>
        <taxon>Metazoa</taxon>
        <taxon>Spiralia</taxon>
        <taxon>Lophotrochozoa</taxon>
        <taxon>Mollusca</taxon>
        <taxon>Gastropoda</taxon>
        <taxon>Heterobranchia</taxon>
        <taxon>Euthyneura</taxon>
        <taxon>Panpulmonata</taxon>
        <taxon>Hygrophila</taxon>
        <taxon>Lymnaeoidea</taxon>
        <taxon>Lymnaeidae</taxon>
        <taxon>Lymnaea</taxon>
    </lineage>
</organism>
<evidence type="ECO:0000256" key="1">
    <source>
        <dbReference type="ARBA" id="ARBA00004141"/>
    </source>
</evidence>
<dbReference type="PANTHER" id="PTHR12191">
    <property type="entry name" value="SOLUTE CARRIER FAMILY 39"/>
    <property type="match status" value="1"/>
</dbReference>
<dbReference type="GO" id="GO:0005385">
    <property type="term" value="F:zinc ion transmembrane transporter activity"/>
    <property type="evidence" value="ECO:0007669"/>
    <property type="project" value="TreeGrafter"/>
</dbReference>
<dbReference type="Pfam" id="PF02535">
    <property type="entry name" value="Zip"/>
    <property type="match status" value="1"/>
</dbReference>
<dbReference type="AlphaFoldDB" id="A0AAV2HSV6"/>
<keyword evidence="4 6" id="KW-1133">Transmembrane helix</keyword>
<evidence type="ECO:0000256" key="5">
    <source>
        <dbReference type="ARBA" id="ARBA00023136"/>
    </source>
</evidence>
<feature type="transmembrane region" description="Helical" evidence="6">
    <location>
        <begin position="420"/>
        <end position="441"/>
    </location>
</feature>
<feature type="transmembrane region" description="Helical" evidence="6">
    <location>
        <begin position="447"/>
        <end position="467"/>
    </location>
</feature>
<evidence type="ECO:0000256" key="4">
    <source>
        <dbReference type="ARBA" id="ARBA00022989"/>
    </source>
</evidence>
<evidence type="ECO:0000256" key="3">
    <source>
        <dbReference type="ARBA" id="ARBA00022692"/>
    </source>
</evidence>
<feature type="transmembrane region" description="Helical" evidence="6">
    <location>
        <begin position="214"/>
        <end position="233"/>
    </location>
</feature>
<name>A0AAV2HSV6_LYMST</name>
<proteinExistence type="inferred from homology"/>
<evidence type="ECO:0008006" key="10">
    <source>
        <dbReference type="Google" id="ProtNLM"/>
    </source>
</evidence>
<dbReference type="EMBL" id="CAXITT010000216">
    <property type="protein sequence ID" value="CAL1535971.1"/>
    <property type="molecule type" value="Genomic_DNA"/>
</dbReference>
<dbReference type="InterPro" id="IPR003689">
    <property type="entry name" value="ZIP"/>
</dbReference>
<evidence type="ECO:0000256" key="2">
    <source>
        <dbReference type="ARBA" id="ARBA00006939"/>
    </source>
</evidence>
<dbReference type="GO" id="GO:0071578">
    <property type="term" value="P:zinc ion import across plasma membrane"/>
    <property type="evidence" value="ECO:0007669"/>
    <property type="project" value="TreeGrafter"/>
</dbReference>
<dbReference type="PANTHER" id="PTHR12191:SF37">
    <property type="entry name" value="ZINC TRANSPORTER FOI"/>
    <property type="match status" value="1"/>
</dbReference>
<evidence type="ECO:0000313" key="9">
    <source>
        <dbReference type="Proteomes" id="UP001497497"/>
    </source>
</evidence>
<feature type="chain" id="PRO_5043898217" description="Zinc transporter ZIP14" evidence="7">
    <location>
        <begin position="26"/>
        <end position="515"/>
    </location>
</feature>
<protein>
    <recommendedName>
        <fullName evidence="10">Zinc transporter ZIP14</fullName>
    </recommendedName>
</protein>
<sequence>MIKSPLVGLAFLAVSFLCCVPLAWSHYDIDGLQSLFSSAVLGLESTLAGLGQAMLPQLSDRLNQSLYNDSCQNLSTCLHQAQCLTLRDVSALYEFELDQILTQDNLKTLSPALIFSILSCSSRLDQANNRTLNLPASGKHVTPSSEASWGYSMLFVTLINLCSLTGALLLPCMKLARYKLLLMFMVALAVGTLAGSGLLFLIPEAFALVHSDDIGYIWKASTIMGGIYLFYITEKIMRMINTRRENTNSKKKRDELATLGAITTSFRRIPLDNSIPGKNFSNIPENIGGICSSHSHSSSYSICSQAQAADLSPIETKMVETASGDAPYMAASACEKHMTNGHRHHHRHHGGADIAPVAYMIIFGDALHNFIDGLSIGSAFTQSIMTGVGVSVAVMCEELPHELGDFAILLNSGMQFKKAIFYNFLSACTCYVGVVVGILLGENTHSHEWIFAVAGGMFLYISLVDMMPEMNTAAESPEGRQFGQVKTFLLQNVGLLTGYGIMLVMALYGGNIDFG</sequence>
<comment type="caution">
    <text evidence="8">The sequence shown here is derived from an EMBL/GenBank/DDBJ whole genome shotgun (WGS) entry which is preliminary data.</text>
</comment>
<dbReference type="GO" id="GO:0005886">
    <property type="term" value="C:plasma membrane"/>
    <property type="evidence" value="ECO:0007669"/>
    <property type="project" value="TreeGrafter"/>
</dbReference>
<accession>A0AAV2HSV6</accession>
<dbReference type="Proteomes" id="UP001497497">
    <property type="component" value="Unassembled WGS sequence"/>
</dbReference>
<feature type="transmembrane region" description="Helical" evidence="6">
    <location>
        <begin position="182"/>
        <end position="202"/>
    </location>
</feature>
<dbReference type="InterPro" id="IPR050799">
    <property type="entry name" value="ZIP_Transporter"/>
</dbReference>
<evidence type="ECO:0000313" key="8">
    <source>
        <dbReference type="EMBL" id="CAL1535971.1"/>
    </source>
</evidence>
<dbReference type="GO" id="GO:0030003">
    <property type="term" value="P:intracellular monoatomic cation homeostasis"/>
    <property type="evidence" value="ECO:0007669"/>
    <property type="project" value="TreeGrafter"/>
</dbReference>
<reference evidence="8 9" key="1">
    <citation type="submission" date="2024-04" db="EMBL/GenBank/DDBJ databases">
        <authorList>
            <consortium name="Genoscope - CEA"/>
            <person name="William W."/>
        </authorList>
    </citation>
    <scope>NUCLEOTIDE SEQUENCE [LARGE SCALE GENOMIC DNA]</scope>
</reference>